<protein>
    <submittedName>
        <fullName evidence="1">Uncharacterized protein</fullName>
    </submittedName>
</protein>
<evidence type="ECO:0000313" key="2">
    <source>
        <dbReference type="Proteomes" id="UP000000758"/>
    </source>
</evidence>
<sequence>MRSGGILPRTGWAAWSRTDQEVVCMKHEETRTRPYDEAVSEGIRGHDEAVGRAGEARISYIADAAVRVLEAMDGPLDGGERAMLECMVREEFEGMTFVGLCFEAALRVRAGRI</sequence>
<dbReference type="STRING" id="414004.CENSYa_0732"/>
<dbReference type="KEGG" id="csy:CENSYa_0732"/>
<dbReference type="HOGENOM" id="CLU_2127725_0_0_2"/>
<accession>A0RVJ8</accession>
<dbReference type="AlphaFoldDB" id="A0RVJ8"/>
<proteinExistence type="predicted"/>
<keyword evidence="2" id="KW-1185">Reference proteome</keyword>
<dbReference type="EMBL" id="DP000238">
    <property type="protein sequence ID" value="ABK77365.1"/>
    <property type="molecule type" value="Genomic_DNA"/>
</dbReference>
<reference evidence="1 2" key="1">
    <citation type="journal article" date="2006" name="Proc. Natl. Acad. Sci. U.S.A.">
        <title>Genomic analysis of the uncultivated marine crenarchaeote Cenarchaeum symbiosum.</title>
        <authorList>
            <person name="Hallam S.J."/>
            <person name="Konstantinidis K.T."/>
            <person name="Putnam N."/>
            <person name="Schleper C."/>
            <person name="Watanabe Y."/>
            <person name="Sugahara J."/>
            <person name="Preston C."/>
            <person name="de la Torre J."/>
            <person name="Richardson P.M."/>
            <person name="DeLong E.F."/>
        </authorList>
    </citation>
    <scope>NUCLEOTIDE SEQUENCE [LARGE SCALE GENOMIC DNA]</scope>
    <source>
        <strain evidence="2">A</strain>
    </source>
</reference>
<gene>
    <name evidence="1" type="ordered locus">CENSYa_0732</name>
</gene>
<name>A0RVJ8_CENSY</name>
<evidence type="ECO:0000313" key="1">
    <source>
        <dbReference type="EMBL" id="ABK77365.1"/>
    </source>
</evidence>
<dbReference type="EnsemblBacteria" id="ABK77365">
    <property type="protein sequence ID" value="ABK77365"/>
    <property type="gene ID" value="CENSYa_0732"/>
</dbReference>
<dbReference type="Proteomes" id="UP000000758">
    <property type="component" value="Chromosome"/>
</dbReference>
<organism evidence="1 2">
    <name type="scientific">Cenarchaeum symbiosum (strain A)</name>
    <dbReference type="NCBI Taxonomy" id="414004"/>
    <lineage>
        <taxon>Archaea</taxon>
        <taxon>Nitrososphaerota</taxon>
        <taxon>Candidatus Cenarchaeales</taxon>
        <taxon>Candidatus Cenarchaeaceae</taxon>
        <taxon>Candidatus Cenarchaeum</taxon>
    </lineage>
</organism>